<dbReference type="InterPro" id="IPR051198">
    <property type="entry name" value="BchE-like"/>
</dbReference>
<dbReference type="PROSITE" id="PS51918">
    <property type="entry name" value="RADICAL_SAM"/>
    <property type="match status" value="1"/>
</dbReference>
<dbReference type="InterPro" id="IPR058240">
    <property type="entry name" value="rSAM_sf"/>
</dbReference>
<dbReference type="SFLD" id="SFLDS00029">
    <property type="entry name" value="Radical_SAM"/>
    <property type="match status" value="1"/>
</dbReference>
<evidence type="ECO:0000256" key="3">
    <source>
        <dbReference type="ARBA" id="ARBA00022723"/>
    </source>
</evidence>
<gene>
    <name evidence="7" type="ORF">MM415B01067_0010</name>
</gene>
<protein>
    <submittedName>
        <fullName evidence="7">Putative radical SAM superfamily protein</fullName>
    </submittedName>
</protein>
<organism evidence="7">
    <name type="scientific">viral metagenome</name>
    <dbReference type="NCBI Taxonomy" id="1070528"/>
    <lineage>
        <taxon>unclassified sequences</taxon>
        <taxon>metagenomes</taxon>
        <taxon>organismal metagenomes</taxon>
    </lineage>
</organism>
<evidence type="ECO:0000259" key="6">
    <source>
        <dbReference type="PROSITE" id="PS51918"/>
    </source>
</evidence>
<dbReference type="AlphaFoldDB" id="A0A6M3ISQ6"/>
<dbReference type="InterPro" id="IPR023404">
    <property type="entry name" value="rSAM_horseshoe"/>
</dbReference>
<keyword evidence="5" id="KW-0411">Iron-sulfur</keyword>
<evidence type="ECO:0000256" key="2">
    <source>
        <dbReference type="ARBA" id="ARBA00022691"/>
    </source>
</evidence>
<evidence type="ECO:0000256" key="1">
    <source>
        <dbReference type="ARBA" id="ARBA00001966"/>
    </source>
</evidence>
<comment type="cofactor">
    <cofactor evidence="1">
        <name>[4Fe-4S] cluster</name>
        <dbReference type="ChEBI" id="CHEBI:49883"/>
    </cofactor>
</comment>
<evidence type="ECO:0000256" key="4">
    <source>
        <dbReference type="ARBA" id="ARBA00023004"/>
    </source>
</evidence>
<proteinExistence type="predicted"/>
<dbReference type="EMBL" id="MT141418">
    <property type="protein sequence ID" value="QJA60709.1"/>
    <property type="molecule type" value="Genomic_DNA"/>
</dbReference>
<dbReference type="GO" id="GO:0051536">
    <property type="term" value="F:iron-sulfur cluster binding"/>
    <property type="evidence" value="ECO:0007669"/>
    <property type="project" value="UniProtKB-KW"/>
</dbReference>
<reference evidence="7" key="1">
    <citation type="submission" date="2020-03" db="EMBL/GenBank/DDBJ databases">
        <title>The deep terrestrial virosphere.</title>
        <authorList>
            <person name="Holmfeldt K."/>
            <person name="Nilsson E."/>
            <person name="Simone D."/>
            <person name="Lopez-Fernandez M."/>
            <person name="Wu X."/>
            <person name="de Brujin I."/>
            <person name="Lundin D."/>
            <person name="Andersson A."/>
            <person name="Bertilsson S."/>
            <person name="Dopson M."/>
        </authorList>
    </citation>
    <scope>NUCLEOTIDE SEQUENCE</scope>
    <source>
        <strain evidence="7">MM415B01067</strain>
    </source>
</reference>
<keyword evidence="2" id="KW-0949">S-adenosyl-L-methionine</keyword>
<evidence type="ECO:0000256" key="5">
    <source>
        <dbReference type="ARBA" id="ARBA00023014"/>
    </source>
</evidence>
<sequence length="325" mass="38283">MRILYLPNSYCQQRQLEKPNFLAYPVRLAMEATYERDILKNEVYWDKPEMMSDITHWRSSIMGYNFLKLPHPDRVWTDAKNKKYQRNGNFKYHPGTYIQSASGCWWGKCEFCVEKGQKYEVRPVEDVIQEIEEIKSQGYRECFDDSATFPVGNWSDSFCGGLIERRNKLVLGCNMRIVNADFLQMKAAGFRMLLFGLESANEKTLNRINKGVKVENIIPTIKKASEAGIDVHTAWMFGYPWETDRDSIRSLNLCHYLLRRGYSKTAQASFYCPKDGEGNETQRKYVRKIYEVAYSPQFWFNQIRDIKNKDDLKYLWRKIKAAIYG</sequence>
<dbReference type="Gene3D" id="3.80.30.20">
    <property type="entry name" value="tm_1862 like domain"/>
    <property type="match status" value="1"/>
</dbReference>
<accession>A0A6M3ISQ6</accession>
<dbReference type="GO" id="GO:0003824">
    <property type="term" value="F:catalytic activity"/>
    <property type="evidence" value="ECO:0007669"/>
    <property type="project" value="InterPro"/>
</dbReference>
<evidence type="ECO:0000313" key="7">
    <source>
        <dbReference type="EMBL" id="QJA60709.1"/>
    </source>
</evidence>
<dbReference type="GO" id="GO:0046872">
    <property type="term" value="F:metal ion binding"/>
    <property type="evidence" value="ECO:0007669"/>
    <property type="project" value="UniProtKB-KW"/>
</dbReference>
<keyword evidence="3" id="KW-0479">Metal-binding</keyword>
<dbReference type="InterPro" id="IPR007197">
    <property type="entry name" value="rSAM"/>
</dbReference>
<dbReference type="PANTHER" id="PTHR43409">
    <property type="entry name" value="ANAEROBIC MAGNESIUM-PROTOPORPHYRIN IX MONOMETHYL ESTER CYCLASE-RELATED"/>
    <property type="match status" value="1"/>
</dbReference>
<dbReference type="Pfam" id="PF04055">
    <property type="entry name" value="Radical_SAM"/>
    <property type="match status" value="1"/>
</dbReference>
<keyword evidence="4" id="KW-0408">Iron</keyword>
<dbReference type="SMART" id="SM00729">
    <property type="entry name" value="Elp3"/>
    <property type="match status" value="1"/>
</dbReference>
<dbReference type="SUPFAM" id="SSF102114">
    <property type="entry name" value="Radical SAM enzymes"/>
    <property type="match status" value="1"/>
</dbReference>
<name>A0A6M3ISQ6_9ZZZZ</name>
<feature type="domain" description="Radical SAM core" evidence="6">
    <location>
        <begin position="90"/>
        <end position="301"/>
    </location>
</feature>
<dbReference type="InterPro" id="IPR006638">
    <property type="entry name" value="Elp3/MiaA/NifB-like_rSAM"/>
</dbReference>
<dbReference type="SFLD" id="SFLDG01082">
    <property type="entry name" value="B12-binding_domain_containing"/>
    <property type="match status" value="1"/>
</dbReference>